<feature type="region of interest" description="Disordered" evidence="1">
    <location>
        <begin position="353"/>
        <end position="375"/>
    </location>
</feature>
<proteinExistence type="predicted"/>
<feature type="compositionally biased region" description="Polar residues" evidence="1">
    <location>
        <begin position="353"/>
        <end position="364"/>
    </location>
</feature>
<feature type="compositionally biased region" description="Polar residues" evidence="1">
    <location>
        <begin position="534"/>
        <end position="572"/>
    </location>
</feature>
<feature type="region of interest" description="Disordered" evidence="1">
    <location>
        <begin position="534"/>
        <end position="591"/>
    </location>
</feature>
<dbReference type="EMBL" id="MN741006">
    <property type="protein sequence ID" value="QHU22375.1"/>
    <property type="molecule type" value="Genomic_DNA"/>
</dbReference>
<reference evidence="2" key="1">
    <citation type="journal article" date="2020" name="Nature">
        <title>Giant virus diversity and host interactions through global metagenomics.</title>
        <authorList>
            <person name="Schulz F."/>
            <person name="Roux S."/>
            <person name="Paez-Espino D."/>
            <person name="Jungbluth S."/>
            <person name="Walsh D.A."/>
            <person name="Denef V.J."/>
            <person name="McMahon K.D."/>
            <person name="Konstantinidis K.T."/>
            <person name="Eloe-Fadrosh E.A."/>
            <person name="Kyrpides N.C."/>
            <person name="Woyke T."/>
        </authorList>
    </citation>
    <scope>NUCLEOTIDE SEQUENCE</scope>
    <source>
        <strain evidence="2">GVMAG-S-ERX555907-102</strain>
    </source>
</reference>
<protein>
    <submittedName>
        <fullName evidence="2">Uncharacterized protein</fullName>
    </submittedName>
</protein>
<dbReference type="AlphaFoldDB" id="A0A6C0KWN5"/>
<name>A0A6C0KWN5_9ZZZZ</name>
<feature type="compositionally biased region" description="Polar residues" evidence="1">
    <location>
        <begin position="582"/>
        <end position="591"/>
    </location>
</feature>
<evidence type="ECO:0000256" key="1">
    <source>
        <dbReference type="SAM" id="MobiDB-lite"/>
    </source>
</evidence>
<feature type="compositionally biased region" description="Low complexity" evidence="1">
    <location>
        <begin position="365"/>
        <end position="375"/>
    </location>
</feature>
<accession>A0A6C0KWN5</accession>
<organism evidence="2">
    <name type="scientific">viral metagenome</name>
    <dbReference type="NCBI Taxonomy" id="1070528"/>
    <lineage>
        <taxon>unclassified sequences</taxon>
        <taxon>metagenomes</taxon>
        <taxon>organismal metagenomes</taxon>
    </lineage>
</organism>
<evidence type="ECO:0000313" key="2">
    <source>
        <dbReference type="EMBL" id="QHU22375.1"/>
    </source>
</evidence>
<sequence length="591" mass="65668">MAQIAIPLLLLGTAVLISNDKKANEEEDETKEIKENMTNLNDIDPRGHLLSKEYSNFSPNIGKSKNNMNNTQDVAQYQDKYFLNNVSSAEQKSLNVNGSKVFNNLAGEKIKYDDLNHNNMNLYYGSKTNGVQSINTSSILDSYTGQGTYDIKKEEIATMFKPADNTQNVYGNQNQNEFFQSRVNASHRHANSKPWEEIKVAPGVGKKYDENTTSGFNNYNESRDMWMPKGVDELRASNNPKNVYSLNGHTGPAMKPVQNRGQTGKIVKKTQDGYFVNKNNLGMIAGTSGPKKHTIGSHQMLTNENRDSTSVEYYGTRINQNGASYSKQNYSDSNKMQLNSIPITNRVDIETNPTSELNYGKQSYNSNSNNRNTTKTSHFGSMGSAVSSIIQPIMNGLRHSKKENTTTSLQSTGNVGINNVAAHTIRNQGEVSTTNREMYECDLNMNHLNVQKQQDSAYMNINPILNGTQRNSMNQSELGPAASHLSGNMSYVAQYNQENNDRVYASDVQSNGNIGLFNNKIVAQVNAKECANNRSTPLYMPKSTSYQHPSDSLGSVTSMPQNYQEISNSQMDGSLLDAFKSNPYTQPLNSS</sequence>